<dbReference type="SUPFAM" id="SSF56327">
    <property type="entry name" value="LDH C-terminal domain-like"/>
    <property type="match status" value="1"/>
</dbReference>
<organism evidence="11 12">
    <name type="scientific">Fictibacillus terranigra</name>
    <dbReference type="NCBI Taxonomy" id="3058424"/>
    <lineage>
        <taxon>Bacteria</taxon>
        <taxon>Bacillati</taxon>
        <taxon>Bacillota</taxon>
        <taxon>Bacilli</taxon>
        <taxon>Bacillales</taxon>
        <taxon>Fictibacillaceae</taxon>
        <taxon>Fictibacillus</taxon>
    </lineage>
</organism>
<keyword evidence="12" id="KW-1185">Reference proteome</keyword>
<feature type="domain" description="Glycosyl hydrolase family 4 C-terminal" evidence="10">
    <location>
        <begin position="193"/>
        <end position="400"/>
    </location>
</feature>
<dbReference type="InterPro" id="IPR001088">
    <property type="entry name" value="Glyco_hydro_4"/>
</dbReference>
<keyword evidence="5 9" id="KW-0520">NAD</keyword>
<dbReference type="Pfam" id="PF02056">
    <property type="entry name" value="Glyco_hydro_4"/>
    <property type="match status" value="1"/>
</dbReference>
<dbReference type="PRINTS" id="PR00732">
    <property type="entry name" value="GLHYDRLASE4"/>
</dbReference>
<dbReference type="Proteomes" id="UP001168694">
    <property type="component" value="Unassembled WGS sequence"/>
</dbReference>
<dbReference type="RefSeq" id="WP_290400556.1">
    <property type="nucleotide sequence ID" value="NZ_JAUHLN010000003.1"/>
</dbReference>
<keyword evidence="4 9" id="KW-0378">Hydrolase</keyword>
<name>A0ABT8E939_9BACL</name>
<evidence type="ECO:0000259" key="10">
    <source>
        <dbReference type="Pfam" id="PF11975"/>
    </source>
</evidence>
<dbReference type="InterPro" id="IPR036291">
    <property type="entry name" value="NAD(P)-bd_dom_sf"/>
</dbReference>
<evidence type="ECO:0000313" key="11">
    <source>
        <dbReference type="EMBL" id="MDN4074425.1"/>
    </source>
</evidence>
<keyword evidence="3" id="KW-0479">Metal-binding</keyword>
<dbReference type="NCBIfam" id="NF011657">
    <property type="entry name" value="PRK15076.1"/>
    <property type="match status" value="1"/>
</dbReference>
<dbReference type="EMBL" id="JAUHLN010000003">
    <property type="protein sequence ID" value="MDN4074425.1"/>
    <property type="molecule type" value="Genomic_DNA"/>
</dbReference>
<dbReference type="PANTHER" id="PTHR32092">
    <property type="entry name" value="6-PHOSPHO-BETA-GLUCOSIDASE-RELATED"/>
    <property type="match status" value="1"/>
</dbReference>
<evidence type="ECO:0000256" key="5">
    <source>
        <dbReference type="ARBA" id="ARBA00023027"/>
    </source>
</evidence>
<evidence type="ECO:0000256" key="3">
    <source>
        <dbReference type="ARBA" id="ARBA00022723"/>
    </source>
</evidence>
<comment type="similarity">
    <text evidence="2 9">Belongs to the glycosyl hydrolase 4 family.</text>
</comment>
<proteinExistence type="inferred from homology"/>
<dbReference type="SUPFAM" id="SSF51735">
    <property type="entry name" value="NAD(P)-binding Rossmann-fold domains"/>
    <property type="match status" value="1"/>
</dbReference>
<sequence length="442" mass="50226">MMKVTIIGAGSVVFAKRLITDILSFPELRDTVFSLTDIHADRLQTAEKMTQSIIAQFGNNARVEAHIDRKQALVNADYVLNLIQVGMHEATLVDFEIPKRYGLKQTIADTLGVGGVFRALRTIPVLIDICRDMEEVCPEAYLLNYTNPMAMLMLAIQKASPIKSVGLCHSVQNTADELSSYLNIPVEELEYKVAGINHMAWFLELKRYGQDLYPSLFEAMKDPSIYAKDKVRFEMMKRLNFFITESSEHMSEYTPYFIKRDQLIRDFDIPIDEYVRRSEANLNQFAKTQKMIDQGQTFPMEKSHEFGAPIIHSLETGVNREIWGNVLNTHLITNLPTNSCVEVPCLVNKRGIQPIHVGVLPPHLAAMNMTNINVQQLVVEAVLTNNVDYVYQAVMLDPHTSSVLTLDEIWNMTKELLEAHADYLPAFTKGRHLSYQRKTATL</sequence>
<dbReference type="InterPro" id="IPR053715">
    <property type="entry name" value="GH4_Enzyme_sf"/>
</dbReference>
<evidence type="ECO:0000313" key="12">
    <source>
        <dbReference type="Proteomes" id="UP001168694"/>
    </source>
</evidence>
<evidence type="ECO:0000256" key="8">
    <source>
        <dbReference type="ARBA" id="ARBA00023295"/>
    </source>
</evidence>
<keyword evidence="7" id="KW-0119">Carbohydrate metabolism</keyword>
<dbReference type="Gene3D" id="3.90.1820.10">
    <property type="entry name" value="AglA-like glucosidase"/>
    <property type="match status" value="1"/>
</dbReference>
<gene>
    <name evidence="11" type="ORF">QYF49_15685</name>
</gene>
<comment type="cofactor">
    <cofactor evidence="9">
        <name>NAD(+)</name>
        <dbReference type="ChEBI" id="CHEBI:57540"/>
    </cofactor>
    <text evidence="9">Binds 1 NAD(+) per subunit.</text>
</comment>
<evidence type="ECO:0000256" key="1">
    <source>
        <dbReference type="ARBA" id="ARBA00001936"/>
    </source>
</evidence>
<keyword evidence="8 9" id="KW-0326">Glycosidase</keyword>
<dbReference type="InterPro" id="IPR022616">
    <property type="entry name" value="Glyco_hydro_4_C"/>
</dbReference>
<comment type="caution">
    <text evidence="11">The sequence shown here is derived from an EMBL/GenBank/DDBJ whole genome shotgun (WGS) entry which is preliminary data.</text>
</comment>
<reference evidence="11" key="1">
    <citation type="submission" date="2023-06" db="EMBL/GenBank/DDBJ databases">
        <title>Draft Genome Sequences of Representative Paenibacillus Polymyxa, Bacillus cereus, Fictibacillus sp., and Brevibacillus agri Strains Isolated from Amazonian Dark Earth.</title>
        <authorList>
            <person name="Pellegrinetti T.A."/>
            <person name="Cunha I.C.M."/>
            <person name="Chaves M.G."/>
            <person name="Freitas A.S."/>
            <person name="Silva A.V.R."/>
            <person name="Tsai S.M."/>
            <person name="Mendes L.W."/>
        </authorList>
    </citation>
    <scope>NUCLEOTIDE SEQUENCE</scope>
    <source>
        <strain evidence="11">CENA-BCM004</strain>
    </source>
</reference>
<keyword evidence="6" id="KW-0464">Manganese</keyword>
<dbReference type="InterPro" id="IPR015955">
    <property type="entry name" value="Lactate_DH/Glyco_Ohase_4_C"/>
</dbReference>
<evidence type="ECO:0000256" key="4">
    <source>
        <dbReference type="ARBA" id="ARBA00022801"/>
    </source>
</evidence>
<comment type="cofactor">
    <cofactor evidence="1">
        <name>Mn(2+)</name>
        <dbReference type="ChEBI" id="CHEBI:29035"/>
    </cofactor>
</comment>
<dbReference type="Pfam" id="PF11975">
    <property type="entry name" value="Glyco_hydro_4C"/>
    <property type="match status" value="1"/>
</dbReference>
<evidence type="ECO:0000256" key="6">
    <source>
        <dbReference type="ARBA" id="ARBA00023211"/>
    </source>
</evidence>
<evidence type="ECO:0000256" key="2">
    <source>
        <dbReference type="ARBA" id="ARBA00010141"/>
    </source>
</evidence>
<evidence type="ECO:0000256" key="9">
    <source>
        <dbReference type="RuleBase" id="RU361152"/>
    </source>
</evidence>
<accession>A0ABT8E939</accession>
<evidence type="ECO:0000256" key="7">
    <source>
        <dbReference type="ARBA" id="ARBA00023277"/>
    </source>
</evidence>
<protein>
    <submittedName>
        <fullName evidence="11">Alpha-glucosidase/alpha-galactosidase</fullName>
    </submittedName>
</protein>
<dbReference type="CDD" id="cd05297">
    <property type="entry name" value="GH4_alpha_glucosidase_galactosidase"/>
    <property type="match status" value="1"/>
</dbReference>
<dbReference type="PANTHER" id="PTHR32092:SF6">
    <property type="entry name" value="ALPHA-GALACTOSIDASE"/>
    <property type="match status" value="1"/>
</dbReference>